<proteinExistence type="predicted"/>
<evidence type="ECO:0000313" key="1">
    <source>
        <dbReference type="EMBL" id="KAJ8017506.1"/>
    </source>
</evidence>
<organism evidence="1 2">
    <name type="scientific">Holothuria leucospilota</name>
    <name type="common">Black long sea cucumber</name>
    <name type="synonym">Mertensiothuria leucospilota</name>
    <dbReference type="NCBI Taxonomy" id="206669"/>
    <lineage>
        <taxon>Eukaryota</taxon>
        <taxon>Metazoa</taxon>
        <taxon>Echinodermata</taxon>
        <taxon>Eleutherozoa</taxon>
        <taxon>Echinozoa</taxon>
        <taxon>Holothuroidea</taxon>
        <taxon>Aspidochirotacea</taxon>
        <taxon>Aspidochirotida</taxon>
        <taxon>Holothuriidae</taxon>
        <taxon>Holothuria</taxon>
    </lineage>
</organism>
<keyword evidence="2" id="KW-1185">Reference proteome</keyword>
<sequence length="77" mass="8867">MPINMLSLVDDLWFGNVRGNVTRLEDKWEYYFDFSLCGSKGICPIRKGENRVYNETFPSPSTLGRKVRLLNTLLIAP</sequence>
<protein>
    <submittedName>
        <fullName evidence="1">Uncharacterized protein</fullName>
    </submittedName>
</protein>
<reference evidence="1" key="1">
    <citation type="submission" date="2021-10" db="EMBL/GenBank/DDBJ databases">
        <title>Tropical sea cucumber genome reveals ecological adaptation and Cuvierian tubules defense mechanism.</title>
        <authorList>
            <person name="Chen T."/>
        </authorList>
    </citation>
    <scope>NUCLEOTIDE SEQUENCE</scope>
    <source>
        <strain evidence="1">Nanhai2018</strain>
        <tissue evidence="1">Muscle</tissue>
    </source>
</reference>
<dbReference type="AlphaFoldDB" id="A0A9Q0YF41"/>
<comment type="caution">
    <text evidence="1">The sequence shown here is derived from an EMBL/GenBank/DDBJ whole genome shotgun (WGS) entry which is preliminary data.</text>
</comment>
<dbReference type="EMBL" id="JAIZAY010001696">
    <property type="protein sequence ID" value="KAJ8017506.1"/>
    <property type="molecule type" value="Genomic_DNA"/>
</dbReference>
<gene>
    <name evidence="1" type="ORF">HOLleu_45039</name>
</gene>
<accession>A0A9Q0YF41</accession>
<evidence type="ECO:0000313" key="2">
    <source>
        <dbReference type="Proteomes" id="UP001152320"/>
    </source>
</evidence>
<dbReference type="Proteomes" id="UP001152320">
    <property type="component" value="Unassembled WGS sequence"/>
</dbReference>
<name>A0A9Q0YF41_HOLLE</name>